<feature type="compositionally biased region" description="Basic and acidic residues" evidence="1">
    <location>
        <begin position="64"/>
        <end position="84"/>
    </location>
</feature>
<dbReference type="AlphaFoldDB" id="A0A5J5CLB8"/>
<dbReference type="GO" id="GO:0000978">
    <property type="term" value="F:RNA polymerase II cis-regulatory region sequence-specific DNA binding"/>
    <property type="evidence" value="ECO:0007669"/>
    <property type="project" value="TreeGrafter"/>
</dbReference>
<protein>
    <recommendedName>
        <fullName evidence="2">BZIP domain-containing protein</fullName>
    </recommendedName>
</protein>
<gene>
    <name evidence="3" type="ORF">FQN60_006155</name>
</gene>
<feature type="compositionally biased region" description="Low complexity" evidence="1">
    <location>
        <begin position="187"/>
        <end position="202"/>
    </location>
</feature>
<evidence type="ECO:0000256" key="1">
    <source>
        <dbReference type="SAM" id="MobiDB-lite"/>
    </source>
</evidence>
<comment type="caution">
    <text evidence="3">The sequence shown here is derived from an EMBL/GenBank/DDBJ whole genome shotgun (WGS) entry which is preliminary data.</text>
</comment>
<dbReference type="PROSITE" id="PS00036">
    <property type="entry name" value="BZIP_BASIC"/>
    <property type="match status" value="1"/>
</dbReference>
<feature type="compositionally biased region" description="Low complexity" evidence="1">
    <location>
        <begin position="127"/>
        <end position="140"/>
    </location>
</feature>
<reference evidence="3 4" key="1">
    <citation type="submission" date="2019-08" db="EMBL/GenBank/DDBJ databases">
        <title>A chromosome-level genome assembly, high-density linkage maps, and genome scans reveal the genomic architecture of hybrid incompatibilities underlying speciation via character displacement in darters (Percidae: Etheostominae).</title>
        <authorList>
            <person name="Moran R.L."/>
            <person name="Catchen J.M."/>
            <person name="Fuller R.C."/>
        </authorList>
    </citation>
    <scope>NUCLEOTIDE SEQUENCE [LARGE SCALE GENOMIC DNA]</scope>
    <source>
        <strain evidence="3">EspeVRDwgs_2016</strain>
        <tissue evidence="3">Muscle</tissue>
    </source>
</reference>
<dbReference type="InterPro" id="IPR046347">
    <property type="entry name" value="bZIP_sf"/>
</dbReference>
<dbReference type="CDD" id="cd14701">
    <property type="entry name" value="bZIP_BATF"/>
    <property type="match status" value="1"/>
</dbReference>
<dbReference type="PANTHER" id="PTHR23351:SF51">
    <property type="entry name" value="BASIC LEUCINE ZIPPER TRANSCRIPTIONAL FACTOR ATF-LIKE"/>
    <property type="match status" value="1"/>
</dbReference>
<keyword evidence="4" id="KW-1185">Reference proteome</keyword>
<feature type="region of interest" description="Disordered" evidence="1">
    <location>
        <begin position="124"/>
        <end position="212"/>
    </location>
</feature>
<dbReference type="GO" id="GO:0005634">
    <property type="term" value="C:nucleus"/>
    <property type="evidence" value="ECO:0007669"/>
    <property type="project" value="TreeGrafter"/>
</dbReference>
<dbReference type="SMART" id="SM00338">
    <property type="entry name" value="BRLZ"/>
    <property type="match status" value="1"/>
</dbReference>
<dbReference type="EMBL" id="VOFY01000019">
    <property type="protein sequence ID" value="KAA8582484.1"/>
    <property type="molecule type" value="Genomic_DNA"/>
</dbReference>
<dbReference type="GO" id="GO:0000981">
    <property type="term" value="F:DNA-binding transcription factor activity, RNA polymerase II-specific"/>
    <property type="evidence" value="ECO:0007669"/>
    <property type="project" value="TreeGrafter"/>
</dbReference>
<organism evidence="3 4">
    <name type="scientific">Etheostoma spectabile</name>
    <name type="common">orangethroat darter</name>
    <dbReference type="NCBI Taxonomy" id="54343"/>
    <lineage>
        <taxon>Eukaryota</taxon>
        <taxon>Metazoa</taxon>
        <taxon>Chordata</taxon>
        <taxon>Craniata</taxon>
        <taxon>Vertebrata</taxon>
        <taxon>Euteleostomi</taxon>
        <taxon>Actinopterygii</taxon>
        <taxon>Neopterygii</taxon>
        <taxon>Teleostei</taxon>
        <taxon>Neoteleostei</taxon>
        <taxon>Acanthomorphata</taxon>
        <taxon>Eupercaria</taxon>
        <taxon>Perciformes</taxon>
        <taxon>Percoidei</taxon>
        <taxon>Percidae</taxon>
        <taxon>Etheostomatinae</taxon>
        <taxon>Etheostoma</taxon>
    </lineage>
</organism>
<feature type="region of interest" description="Disordered" evidence="1">
    <location>
        <begin position="1"/>
        <end position="20"/>
    </location>
</feature>
<feature type="region of interest" description="Disordered" evidence="1">
    <location>
        <begin position="27"/>
        <end position="84"/>
    </location>
</feature>
<sequence>MIRAAGGHSSPGPRVWGGEDLRYSWNGAGSKQLGSGSVKGRNRWIEREGEGQQTGNRGRKRQEKNRDAARKSRRKQTERADELHEELQCLERSNSALKKEIAALKKDLHLYTTTLERHRPFCRRKVSTSSSGSTTCLSVSPRAAGQAGPNPPAVPPQASGSTFAAAPPRSTSSTHRLGLQPCGTHLSTSTSSPPTTTTSASPRGTTNELCTTSSSVTAPYPASFSAVPAPHSLFSQDPSSLITSRQTNIPPVCTSVVLNPVPSTPLTAAAQPQSGQSIINESSAMSSNAGFSLLHSGALDAFLMTQDTFLTDSSNVVPSYSHLGAENTGLVAQGCSMDVPQLHPCQFSRNPMDSSSPIFQDPALQSLSAPPPDSAFALKPSYSQQVSLNPAPLLSLLTVPSPLYGPQTNSGIFDGPLSQPPSSLPQLGDISRDLSLSELLEVNDWILNGTVHQ</sequence>
<dbReference type="InterPro" id="IPR004827">
    <property type="entry name" value="bZIP"/>
</dbReference>
<dbReference type="PROSITE" id="PS50217">
    <property type="entry name" value="BZIP"/>
    <property type="match status" value="1"/>
</dbReference>
<dbReference type="InterPro" id="IPR000837">
    <property type="entry name" value="AP-1"/>
</dbReference>
<evidence type="ECO:0000313" key="3">
    <source>
        <dbReference type="EMBL" id="KAA8582484.1"/>
    </source>
</evidence>
<evidence type="ECO:0000259" key="2">
    <source>
        <dbReference type="PROSITE" id="PS50217"/>
    </source>
</evidence>
<dbReference type="Gene3D" id="1.20.5.170">
    <property type="match status" value="1"/>
</dbReference>
<dbReference type="Proteomes" id="UP000327493">
    <property type="component" value="Chromosome 19"/>
</dbReference>
<name>A0A5J5CLB8_9PERO</name>
<proteinExistence type="predicted"/>
<feature type="domain" description="BZIP" evidence="2">
    <location>
        <begin position="55"/>
        <end position="118"/>
    </location>
</feature>
<dbReference type="Pfam" id="PF00170">
    <property type="entry name" value="bZIP_1"/>
    <property type="match status" value="1"/>
</dbReference>
<dbReference type="SUPFAM" id="SSF57959">
    <property type="entry name" value="Leucine zipper domain"/>
    <property type="match status" value="1"/>
</dbReference>
<dbReference type="PANTHER" id="PTHR23351">
    <property type="entry name" value="FOS TRANSCRIPTION FACTOR-RELATED"/>
    <property type="match status" value="1"/>
</dbReference>
<accession>A0A5J5CLB8</accession>
<evidence type="ECO:0000313" key="4">
    <source>
        <dbReference type="Proteomes" id="UP000327493"/>
    </source>
</evidence>
<feature type="compositionally biased region" description="Polar residues" evidence="1">
    <location>
        <begin position="203"/>
        <end position="212"/>
    </location>
</feature>